<feature type="region of interest" description="Disordered" evidence="1">
    <location>
        <begin position="1"/>
        <end position="25"/>
    </location>
</feature>
<evidence type="ECO:0000313" key="2">
    <source>
        <dbReference type="EMBL" id="CBZ35185.1"/>
    </source>
</evidence>
<evidence type="ECO:0000256" key="1">
    <source>
        <dbReference type="SAM" id="MobiDB-lite"/>
    </source>
</evidence>
<accession>E9BIV9</accession>
<reference evidence="2 3" key="1">
    <citation type="journal article" date="2011" name="Genome Res.">
        <title>Whole genome sequencing of multiple Leishmania donovani clinical isolates provides insights into population structure and mechanisms of drug resistance.</title>
        <authorList>
            <person name="Downing T."/>
            <person name="Imamura H."/>
            <person name="Decuypere S."/>
            <person name="Clark T.G."/>
            <person name="Coombs G.H."/>
            <person name="Cotton J.A."/>
            <person name="Hilley J.D."/>
            <person name="de Doncker S."/>
            <person name="Maes I."/>
            <person name="Mottram J.C."/>
            <person name="Quail M.A."/>
            <person name="Rijal S."/>
            <person name="Sanders M."/>
            <person name="Schonian G."/>
            <person name="Stark O."/>
            <person name="Sundar S."/>
            <person name="Vanaerschot M."/>
            <person name="Hertz-Fowler C."/>
            <person name="Dujardin J.C."/>
            <person name="Berriman M."/>
        </authorList>
    </citation>
    <scope>NUCLEOTIDE SEQUENCE [LARGE SCALE GENOMIC DNA]</scope>
    <source>
        <strain evidence="2 3">BPK282A1</strain>
    </source>
</reference>
<reference evidence="3" key="2">
    <citation type="submission" date="2011-02" db="EMBL/GenBank/DDBJ databases">
        <title>Whole genome sequencing of Leishmania donovani clinical lines reveals dynamic variation related to drug resistance.</title>
        <authorList>
            <person name="Downing T."/>
            <person name="Imamura H."/>
            <person name="Sanders M."/>
            <person name="Decuypere S."/>
            <person name="Hertz-Fowler C."/>
            <person name="Clark T.G."/>
            <person name="Rijal S."/>
            <person name="Sundar S."/>
            <person name="Quail M.A."/>
            <person name="De Doncker S."/>
            <person name="Maes I."/>
            <person name="Vanaerschot M."/>
            <person name="Stark O."/>
            <person name="Schonian G."/>
            <person name="Dujardin J.C."/>
            <person name="Berriman M."/>
        </authorList>
    </citation>
    <scope>NUCLEOTIDE SEQUENCE [LARGE SCALE GENOMIC DNA]</scope>
    <source>
        <strain evidence="3">BPK282A1</strain>
    </source>
</reference>
<dbReference type="AlphaFoldDB" id="E9BIV9"/>
<protein>
    <submittedName>
        <fullName evidence="2">Kinetoplast-associated protein-like protein</fullName>
    </submittedName>
</protein>
<dbReference type="GeneID" id="13389143"/>
<dbReference type="Proteomes" id="UP000008980">
    <property type="component" value="Chromosome 27"/>
</dbReference>
<feature type="non-terminal residue" evidence="2">
    <location>
        <position position="25"/>
    </location>
</feature>
<dbReference type="EMBL" id="FR799614">
    <property type="protein sequence ID" value="CBZ35185.1"/>
    <property type="molecule type" value="Genomic_DNA"/>
</dbReference>
<organism evidence="2 3">
    <name type="scientific">Leishmania donovani</name>
    <dbReference type="NCBI Taxonomy" id="5661"/>
    <lineage>
        <taxon>Eukaryota</taxon>
        <taxon>Discoba</taxon>
        <taxon>Euglenozoa</taxon>
        <taxon>Kinetoplastea</taxon>
        <taxon>Metakinetoplastina</taxon>
        <taxon>Trypanosomatida</taxon>
        <taxon>Trypanosomatidae</taxon>
        <taxon>Leishmaniinae</taxon>
        <taxon>Leishmania</taxon>
    </lineage>
</organism>
<proteinExistence type="predicted"/>
<name>E9BIV9_LEIDO</name>
<gene>
    <name evidence="2" type="ORF">LDBPK_270240</name>
</gene>
<evidence type="ECO:0000313" key="3">
    <source>
        <dbReference type="Proteomes" id="UP000008980"/>
    </source>
</evidence>
<dbReference type="KEGG" id="ldo:LDBPK_270240"/>
<dbReference type="RefSeq" id="XP_003861882.1">
    <property type="nucleotide sequence ID" value="XM_003861834.1"/>
</dbReference>
<sequence>MNRRGLSNRNETKQCVNMTLSQEAQ</sequence>